<dbReference type="Pfam" id="PF13466">
    <property type="entry name" value="STAS_2"/>
    <property type="match status" value="1"/>
</dbReference>
<dbReference type="SUPFAM" id="SSF52091">
    <property type="entry name" value="SpoIIaa-like"/>
    <property type="match status" value="1"/>
</dbReference>
<evidence type="ECO:0000313" key="3">
    <source>
        <dbReference type="Proteomes" id="UP000054877"/>
    </source>
</evidence>
<dbReference type="STRING" id="452.Lspi_0252"/>
<dbReference type="PROSITE" id="PS50801">
    <property type="entry name" value="STAS"/>
    <property type="match status" value="1"/>
</dbReference>
<dbReference type="Proteomes" id="UP000054877">
    <property type="component" value="Unassembled WGS sequence"/>
</dbReference>
<comment type="caution">
    <text evidence="2">The sequence shown here is derived from an EMBL/GenBank/DDBJ whole genome shotgun (WGS) entry which is preliminary data.</text>
</comment>
<evidence type="ECO:0000313" key="2">
    <source>
        <dbReference type="EMBL" id="KTD66189.1"/>
    </source>
</evidence>
<keyword evidence="3" id="KW-1185">Reference proteome</keyword>
<gene>
    <name evidence="2" type="ORF">Lspi_0252</name>
</gene>
<dbReference type="InterPro" id="IPR036513">
    <property type="entry name" value="STAS_dom_sf"/>
</dbReference>
<feature type="domain" description="STAS" evidence="1">
    <location>
        <begin position="1"/>
        <end position="92"/>
    </location>
</feature>
<dbReference type="InterPro" id="IPR002645">
    <property type="entry name" value="STAS_dom"/>
</dbReference>
<evidence type="ECO:0000259" key="1">
    <source>
        <dbReference type="PROSITE" id="PS50801"/>
    </source>
</evidence>
<dbReference type="RefSeq" id="WP_058482194.1">
    <property type="nucleotide sequence ID" value="NZ_CAAAII010000008.1"/>
</dbReference>
<dbReference type="AlphaFoldDB" id="A0A0W0ZAM5"/>
<sequence length="92" mass="10098">MSTPVFKPASAMTFVNAEADRVRLSDFCRRVEGGEIVIDLSEVTQCDSAGLALLIESKRLGRDHNKTCRITGITPAIQSLAEFCRVQDILLT</sequence>
<accession>A0A0W0ZAM5</accession>
<dbReference type="Gene3D" id="3.30.750.24">
    <property type="entry name" value="STAS domain"/>
    <property type="match status" value="1"/>
</dbReference>
<dbReference type="InterPro" id="IPR058548">
    <property type="entry name" value="MlaB-like_STAS"/>
</dbReference>
<protein>
    <submittedName>
        <fullName evidence="2">Putative anti-sigma-B factor antagonist (Anti-anti-sigma-B factor)</fullName>
    </submittedName>
</protein>
<organism evidence="2 3">
    <name type="scientific">Legionella spiritensis</name>
    <dbReference type="NCBI Taxonomy" id="452"/>
    <lineage>
        <taxon>Bacteria</taxon>
        <taxon>Pseudomonadati</taxon>
        <taxon>Pseudomonadota</taxon>
        <taxon>Gammaproteobacteria</taxon>
        <taxon>Legionellales</taxon>
        <taxon>Legionellaceae</taxon>
        <taxon>Legionella</taxon>
    </lineage>
</organism>
<proteinExistence type="predicted"/>
<dbReference type="CDD" id="cd07043">
    <property type="entry name" value="STAS_anti-anti-sigma_factors"/>
    <property type="match status" value="1"/>
</dbReference>
<dbReference type="OrthoDB" id="5297990at2"/>
<name>A0A0W0ZAM5_LEGSP</name>
<reference evidence="2 3" key="1">
    <citation type="submission" date="2015-11" db="EMBL/GenBank/DDBJ databases">
        <title>Genomic analysis of 38 Legionella species identifies large and diverse effector repertoires.</title>
        <authorList>
            <person name="Burstein D."/>
            <person name="Amaro F."/>
            <person name="Zusman T."/>
            <person name="Lifshitz Z."/>
            <person name="Cohen O."/>
            <person name="Gilbert J.A."/>
            <person name="Pupko T."/>
            <person name="Shuman H.A."/>
            <person name="Segal G."/>
        </authorList>
    </citation>
    <scope>NUCLEOTIDE SEQUENCE [LARGE SCALE GENOMIC DNA]</scope>
    <source>
        <strain evidence="2 3">Mt.St.Helens-9</strain>
    </source>
</reference>
<dbReference type="EMBL" id="LNYX01000002">
    <property type="protein sequence ID" value="KTD66189.1"/>
    <property type="molecule type" value="Genomic_DNA"/>
</dbReference>
<dbReference type="PATRIC" id="fig|452.5.peg.277"/>